<comment type="caution">
    <text evidence="2">The sequence shown here is derived from an EMBL/GenBank/DDBJ whole genome shotgun (WGS) entry which is preliminary data.</text>
</comment>
<gene>
    <name evidence="2" type="ORF">BI344_16755</name>
</gene>
<feature type="chain" id="PRO_5047505491" description="Alginate lyase domain-containing protein" evidence="1">
    <location>
        <begin position="33"/>
        <end position="426"/>
    </location>
</feature>
<feature type="signal peptide" evidence="1">
    <location>
        <begin position="1"/>
        <end position="32"/>
    </location>
</feature>
<organism evidence="2 3">
    <name type="scientific">Chromobacterium sphagni</name>
    <dbReference type="NCBI Taxonomy" id="1903179"/>
    <lineage>
        <taxon>Bacteria</taxon>
        <taxon>Pseudomonadati</taxon>
        <taxon>Pseudomonadota</taxon>
        <taxon>Betaproteobacteria</taxon>
        <taxon>Neisseriales</taxon>
        <taxon>Chromobacteriaceae</taxon>
        <taxon>Chromobacterium</taxon>
    </lineage>
</organism>
<dbReference type="PROSITE" id="PS51257">
    <property type="entry name" value="PROKAR_LIPOPROTEIN"/>
    <property type="match status" value="1"/>
</dbReference>
<evidence type="ECO:0000313" key="3">
    <source>
        <dbReference type="Proteomes" id="UP000180280"/>
    </source>
</evidence>
<proteinExistence type="predicted"/>
<evidence type="ECO:0008006" key="4">
    <source>
        <dbReference type="Google" id="ProtNLM"/>
    </source>
</evidence>
<sequence>MFARTERKMKLKHARELTLTLCLGAACATAQAAAMTVDSMNGPVTQNEIQSFVDFAQGLQPAVSGAGEEWAQGNSGVDMKALALVYDIAPRQALLDKMVSFCDTLLSQRNDILPAPAGRRVIWTGRVDPVWPNKPDISPIQTGGEQGDPVGHLGSCARQILKTTAVYNQKVAGGDPFHFGATYLQRAKTYLSEADKTVDQHILKSLLNLSDGNHMYFAVNSPYQGGKPVPWNQQMMFDYGFLNLAQAHELLKDDPARVKRYDQIVQANLDWFLQSGLTRYTDKAGRPAYNWAYAMPAITGEDSNHGSLDVPGFYRLYLSGRYGLAAKQIEPFGDTVFDVMRLGNRDYSGRVDGTSDNDSKHGGETNYLRNGFLVTALSRPDAYYAMMSDAGIQDGASTNAPEAYSNFLLVKSQRAEAASAKKKKQR</sequence>
<evidence type="ECO:0000256" key="1">
    <source>
        <dbReference type="SAM" id="SignalP"/>
    </source>
</evidence>
<keyword evidence="1" id="KW-0732">Signal</keyword>
<name>A0ABX3CBT7_9NEIS</name>
<dbReference type="EMBL" id="MKCT01000026">
    <property type="protein sequence ID" value="OHX19775.1"/>
    <property type="molecule type" value="Genomic_DNA"/>
</dbReference>
<evidence type="ECO:0000313" key="2">
    <source>
        <dbReference type="EMBL" id="OHX19775.1"/>
    </source>
</evidence>
<keyword evidence="3" id="KW-1185">Reference proteome</keyword>
<protein>
    <recommendedName>
        <fullName evidence="4">Alginate lyase domain-containing protein</fullName>
    </recommendedName>
</protein>
<accession>A0ABX3CBT7</accession>
<reference evidence="2 3" key="1">
    <citation type="submission" date="2016-09" db="EMBL/GenBank/DDBJ databases">
        <title>Chromobacterium muskegensis sp. nov., an insecticidal bacterium isolated from Sphagnum bogs.</title>
        <authorList>
            <person name="Sparks M.E."/>
            <person name="Blackburn M.B."/>
            <person name="Gundersen-Rindal D.E."/>
            <person name="Mitchell A."/>
            <person name="Farrar R."/>
            <person name="Kuhar D."/>
        </authorList>
    </citation>
    <scope>NUCLEOTIDE SEQUENCE [LARGE SCALE GENOMIC DNA]</scope>
    <source>
        <strain evidence="2 3">14B-1</strain>
    </source>
</reference>
<dbReference type="Proteomes" id="UP000180280">
    <property type="component" value="Unassembled WGS sequence"/>
</dbReference>